<feature type="compositionally biased region" description="Basic and acidic residues" evidence="1">
    <location>
        <begin position="70"/>
        <end position="99"/>
    </location>
</feature>
<gene>
    <name evidence="2" type="ORF">NE237_017590</name>
</gene>
<name>A0A9Q0K8A1_9MAGN</name>
<dbReference type="AlphaFoldDB" id="A0A9Q0K8A1"/>
<evidence type="ECO:0000313" key="3">
    <source>
        <dbReference type="Proteomes" id="UP001141806"/>
    </source>
</evidence>
<feature type="region of interest" description="Disordered" evidence="1">
    <location>
        <begin position="54"/>
        <end position="131"/>
    </location>
</feature>
<reference evidence="2" key="1">
    <citation type="journal article" date="2023" name="Plant J.">
        <title>The genome of the king protea, Protea cynaroides.</title>
        <authorList>
            <person name="Chang J."/>
            <person name="Duong T.A."/>
            <person name="Schoeman C."/>
            <person name="Ma X."/>
            <person name="Roodt D."/>
            <person name="Barker N."/>
            <person name="Li Z."/>
            <person name="Van de Peer Y."/>
            <person name="Mizrachi E."/>
        </authorList>
    </citation>
    <scope>NUCLEOTIDE SEQUENCE</scope>
    <source>
        <tissue evidence="2">Young leaves</tissue>
    </source>
</reference>
<protein>
    <submittedName>
        <fullName evidence="2">Uncharacterized protein</fullName>
    </submittedName>
</protein>
<sequence>MALIQEEGETLRAFNASFNKLALEIKDLQPDVVAEALKSSIRDKKPHQNLTNMLNKCKRHAATNDVVDAATKREKGAKAPDKKRTKQSDKFTKPNEKNKKEKSKKPATGKMRFLGPPAYPNPKAYHPRNKPSSEIMHIKRNDSLLVHPPLMHTHPHERNPRRF</sequence>
<dbReference type="Proteomes" id="UP001141806">
    <property type="component" value="Unassembled WGS sequence"/>
</dbReference>
<dbReference type="EMBL" id="JAMYWD010000007">
    <property type="protein sequence ID" value="KAJ4965741.1"/>
    <property type="molecule type" value="Genomic_DNA"/>
</dbReference>
<evidence type="ECO:0000313" key="2">
    <source>
        <dbReference type="EMBL" id="KAJ4965741.1"/>
    </source>
</evidence>
<accession>A0A9Q0K8A1</accession>
<organism evidence="2 3">
    <name type="scientific">Protea cynaroides</name>
    <dbReference type="NCBI Taxonomy" id="273540"/>
    <lineage>
        <taxon>Eukaryota</taxon>
        <taxon>Viridiplantae</taxon>
        <taxon>Streptophyta</taxon>
        <taxon>Embryophyta</taxon>
        <taxon>Tracheophyta</taxon>
        <taxon>Spermatophyta</taxon>
        <taxon>Magnoliopsida</taxon>
        <taxon>Proteales</taxon>
        <taxon>Proteaceae</taxon>
        <taxon>Protea</taxon>
    </lineage>
</organism>
<proteinExistence type="predicted"/>
<keyword evidence="3" id="KW-1185">Reference proteome</keyword>
<comment type="caution">
    <text evidence="2">The sequence shown here is derived from an EMBL/GenBank/DDBJ whole genome shotgun (WGS) entry which is preliminary data.</text>
</comment>
<evidence type="ECO:0000256" key="1">
    <source>
        <dbReference type="SAM" id="MobiDB-lite"/>
    </source>
</evidence>